<feature type="compositionally biased region" description="Basic and acidic residues" evidence="4">
    <location>
        <begin position="694"/>
        <end position="747"/>
    </location>
</feature>
<dbReference type="PROSITE" id="PS50039">
    <property type="entry name" value="FORK_HEAD_3"/>
    <property type="match status" value="1"/>
</dbReference>
<comment type="caution">
    <text evidence="7">The sequence shown here is derived from an EMBL/GenBank/DDBJ whole genome shotgun (WGS) entry which is preliminary data.</text>
</comment>
<feature type="region of interest" description="Disordered" evidence="4">
    <location>
        <begin position="412"/>
        <end position="442"/>
    </location>
</feature>
<dbReference type="InterPro" id="IPR030456">
    <property type="entry name" value="TF_fork_head_CS_2"/>
</dbReference>
<sequence>METATRSRVCNTQDVDNRGPSDSDYDRGIFLGEDSNLFGFPDLDDEEDLDDSFGSAKDGEGATSSSFPDGGANQQQLSLAHLQASHEQGRPPSQLQDLTQTRNASLHPGDELTNAWTSHDHALTLPRFGECARHAARFLQRRKLPGAPPEPVLTFRAESTETDFLSTQQQQFLPFEDGDAVMLAVTGASQPSPFDHDRPHHAPSDGPFSPVQTAADDMEGAASTQPATPDAPAAPTPPPALPDLTSGEGALPAADLNPDVTAANALPTLDAPISLAQPFNMGLGMDLSNTTPMPMDLSMNGVTMMPDFMPMDYQEEEPVSDERVNAFARLRFDDGSYYMHTYSIILGRNLDLARKDMKRLAKVDLLEKTGDHAGAHALLHKKKQKRNGRGAPSVISEKGGIVSARLDAMPPEYQQHRQPSQSASSGSHQNGEAAEEKPAARAPQEVLMQTFPERPDHFDGHVPEDPNDCPLVPIHPEHVTAKTGNAGPKGISRRHAKIFYNFEEGGFCIEVLGNNGLHHEDHFCPQGSVVALEHGDRLAIGAVNIQFFLPDVALTEQQRQRQESGSRPMSFSFENGNGEMESDEDMSSDSEGQMSINPRQVYYHPVDSDLDSEDDANDDMDEYEEPAPKKQRVKLNLKPPRPREPTPPPKLSKKQRILEKKKRKREERERRREREEDDHSSFGSPVKKAKKIKPPQEEPVRASPTKEAKAIKEAKQAKAKETKEKEVEAAKEIKETKELKEPKEKGKGAAKAPSKTPVLDEATPDAVQKETPVREQPPPVKSVPNDSPPLLRKPLEAEIEAGGEIEGLITEEMARQHNLPASLVGHVVEKRKGPGRPPKDGIMSKRQRSQLIKQAKEIERAKAAGIDPADIPAPSIKPKITKRKESNAGEVDGDDILESTEQGDGTMMDKSKQKLPIKPPRTPSPEMRIEDYSEEQLQRPSANYVVLIHEAISSSPTGQMNLQQIYTYIEKKYPWYKFKTTTSGWQSSVRHNLGQHDAFVKGDKEGKGFNWRINPEVSIEKERRKRQNSPVVNHAQRPQYYPPPNGYPQYPPQPGYPYHPGMPPPGMPPAMPPAPRLPAGMTPRLPPSMARDANVATPAASQGAPPPSPYASPWAGGNTAGSPSAPMPPRPYPQPPHGAPPASSAAAGSSGQYGVLYPTSAPPAHTGHASPSPYGGPYAGAGASPYAAAPNRPYASYSPQGYPQSGHPARPQGPSPQNGPPAGPPSQSPAPPAQPSLHPQRSQGPAANLVVPHIEITPEMLSRYPPNIDHGIIRNLEVFRFQYTKIRNEPEEATKIDKVIRAFADTSVSRSSLNELEQQLWNSFRNVPNLRDYRPDATTEPPAPSSSAGADAAVIAAAGAASTVPNASPSTHHPQAPQQIQQSMPQQTVQQGPTHAPSQAPSQASQQTSLPSASSPATPAPTGAGATIAGGPASEPHNFTPNMTIASTSVPSAPPAPVASLPPSHRPSVEPLTPVPGSPAVQTGTPLVKRSITEITAADLSAKKDNEATKDDKTPQQAE</sequence>
<feature type="compositionally biased region" description="Basic and acidic residues" evidence="4">
    <location>
        <begin position="15"/>
        <end position="27"/>
    </location>
</feature>
<feature type="compositionally biased region" description="Pro residues" evidence="4">
    <location>
        <begin position="232"/>
        <end position="241"/>
    </location>
</feature>
<feature type="domain" description="FHA" evidence="5">
    <location>
        <begin position="491"/>
        <end position="516"/>
    </location>
</feature>
<evidence type="ECO:0000259" key="6">
    <source>
        <dbReference type="PROSITE" id="PS50039"/>
    </source>
</evidence>
<feature type="region of interest" description="Disordered" evidence="4">
    <location>
        <begin position="820"/>
        <end position="851"/>
    </location>
</feature>
<feature type="region of interest" description="Disordered" evidence="4">
    <location>
        <begin position="1360"/>
        <end position="1519"/>
    </location>
</feature>
<feature type="compositionally biased region" description="Low complexity" evidence="4">
    <location>
        <begin position="1374"/>
        <end position="1434"/>
    </location>
</feature>
<dbReference type="GO" id="GO:0003700">
    <property type="term" value="F:DNA-binding transcription factor activity"/>
    <property type="evidence" value="ECO:0007669"/>
    <property type="project" value="InterPro"/>
</dbReference>
<dbReference type="InterPro" id="IPR045178">
    <property type="entry name" value="Fhl1/FHA1"/>
</dbReference>
<feature type="compositionally biased region" description="Pro residues" evidence="4">
    <location>
        <begin position="1211"/>
        <end position="1234"/>
    </location>
</feature>
<dbReference type="PRINTS" id="PR00053">
    <property type="entry name" value="FORKHEAD"/>
</dbReference>
<dbReference type="PANTHER" id="PTHR21712">
    <property type="entry name" value="PRE-RRNA-PROCESSING PROTEIN FHL1"/>
    <property type="match status" value="1"/>
</dbReference>
<feature type="region of interest" description="Disordered" evidence="4">
    <location>
        <begin position="1"/>
        <end position="73"/>
    </location>
</feature>
<feature type="region of interest" description="Disordered" evidence="4">
    <location>
        <begin position="868"/>
        <end position="926"/>
    </location>
</feature>
<feature type="compositionally biased region" description="Basic residues" evidence="4">
    <location>
        <begin position="651"/>
        <end position="665"/>
    </location>
</feature>
<feature type="compositionally biased region" description="Basic and acidic residues" evidence="4">
    <location>
        <begin position="1501"/>
        <end position="1519"/>
    </location>
</feature>
<dbReference type="Pfam" id="PF00250">
    <property type="entry name" value="Forkhead"/>
    <property type="match status" value="1"/>
</dbReference>
<feature type="region of interest" description="Disordered" evidence="4">
    <location>
        <begin position="605"/>
        <end position="798"/>
    </location>
</feature>
<proteinExistence type="predicted"/>
<reference evidence="7" key="1">
    <citation type="submission" date="2022-10" db="EMBL/GenBank/DDBJ databases">
        <title>Tapping the CABI collections for fungal endophytes: first genome assemblies for Collariella, Neodidymelliopsis, Ascochyta clinopodiicola, Didymella pomorum, Didymosphaeria variabile, Neocosmospora piperis and Neocucurbitaria cava.</title>
        <authorList>
            <person name="Hill R."/>
        </authorList>
    </citation>
    <scope>NUCLEOTIDE SEQUENCE</scope>
    <source>
        <strain evidence="7">IMI 360193</strain>
    </source>
</reference>
<evidence type="ECO:0000256" key="1">
    <source>
        <dbReference type="ARBA" id="ARBA00023125"/>
    </source>
</evidence>
<feature type="compositionally biased region" description="Low complexity" evidence="4">
    <location>
        <begin position="221"/>
        <end position="231"/>
    </location>
</feature>
<organism evidence="7 8">
    <name type="scientific">Didymella glomerata</name>
    <dbReference type="NCBI Taxonomy" id="749621"/>
    <lineage>
        <taxon>Eukaryota</taxon>
        <taxon>Fungi</taxon>
        <taxon>Dikarya</taxon>
        <taxon>Ascomycota</taxon>
        <taxon>Pezizomycotina</taxon>
        <taxon>Dothideomycetes</taxon>
        <taxon>Pleosporomycetidae</taxon>
        <taxon>Pleosporales</taxon>
        <taxon>Pleosporineae</taxon>
        <taxon>Didymellaceae</taxon>
        <taxon>Didymella</taxon>
    </lineage>
</organism>
<dbReference type="OrthoDB" id="5402974at2759"/>
<dbReference type="SMART" id="SM00339">
    <property type="entry name" value="FH"/>
    <property type="match status" value="1"/>
</dbReference>
<evidence type="ECO:0000256" key="4">
    <source>
        <dbReference type="SAM" id="MobiDB-lite"/>
    </source>
</evidence>
<feature type="compositionally biased region" description="Polar residues" evidence="4">
    <location>
        <begin position="1"/>
        <end position="14"/>
    </location>
</feature>
<dbReference type="GO" id="GO:0043565">
    <property type="term" value="F:sequence-specific DNA binding"/>
    <property type="evidence" value="ECO:0007669"/>
    <property type="project" value="InterPro"/>
</dbReference>
<dbReference type="Proteomes" id="UP001140562">
    <property type="component" value="Unassembled WGS sequence"/>
</dbReference>
<dbReference type="CDD" id="cd00059">
    <property type="entry name" value="FH_FOX"/>
    <property type="match status" value="1"/>
</dbReference>
<feature type="compositionally biased region" description="Pro residues" evidence="4">
    <location>
        <begin position="1125"/>
        <end position="1139"/>
    </location>
</feature>
<dbReference type="Pfam" id="PF00498">
    <property type="entry name" value="FHA"/>
    <property type="match status" value="1"/>
</dbReference>
<feature type="compositionally biased region" description="Polar residues" evidence="4">
    <location>
        <begin position="1363"/>
        <end position="1373"/>
    </location>
</feature>
<dbReference type="InterPro" id="IPR036390">
    <property type="entry name" value="WH_DNA-bd_sf"/>
</dbReference>
<dbReference type="InterPro" id="IPR001766">
    <property type="entry name" value="Fork_head_dom"/>
</dbReference>
<keyword evidence="1 3" id="KW-0238">DNA-binding</keyword>
<keyword evidence="8" id="KW-1185">Reference proteome</keyword>
<feature type="region of interest" description="Disordered" evidence="4">
    <location>
        <begin position="188"/>
        <end position="255"/>
    </location>
</feature>
<dbReference type="EMBL" id="JAPEUV010000107">
    <property type="protein sequence ID" value="KAJ4332842.1"/>
    <property type="molecule type" value="Genomic_DNA"/>
</dbReference>
<feature type="compositionally biased region" description="Polar residues" evidence="4">
    <location>
        <begin position="565"/>
        <end position="575"/>
    </location>
</feature>
<evidence type="ECO:0000313" key="7">
    <source>
        <dbReference type="EMBL" id="KAJ4332842.1"/>
    </source>
</evidence>
<feature type="compositionally biased region" description="Basic and acidic residues" evidence="4">
    <location>
        <begin position="827"/>
        <end position="843"/>
    </location>
</feature>
<evidence type="ECO:0008006" key="9">
    <source>
        <dbReference type="Google" id="ProtNLM"/>
    </source>
</evidence>
<protein>
    <recommendedName>
        <fullName evidence="9">Fork-head domain-containing protein</fullName>
    </recommendedName>
</protein>
<dbReference type="PROSITE" id="PS00658">
    <property type="entry name" value="FORK_HEAD_2"/>
    <property type="match status" value="1"/>
</dbReference>
<dbReference type="InterPro" id="IPR000253">
    <property type="entry name" value="FHA_dom"/>
</dbReference>
<evidence type="ECO:0000259" key="5">
    <source>
        <dbReference type="PROSITE" id="PS50006"/>
    </source>
</evidence>
<evidence type="ECO:0000313" key="8">
    <source>
        <dbReference type="Proteomes" id="UP001140562"/>
    </source>
</evidence>
<feature type="region of interest" description="Disordered" evidence="4">
    <location>
        <begin position="558"/>
        <end position="593"/>
    </location>
</feature>
<feature type="region of interest" description="Disordered" evidence="4">
    <location>
        <begin position="1191"/>
        <end position="1245"/>
    </location>
</feature>
<dbReference type="Gene3D" id="2.60.200.20">
    <property type="match status" value="1"/>
</dbReference>
<evidence type="ECO:0000256" key="3">
    <source>
        <dbReference type="PROSITE-ProRule" id="PRU00089"/>
    </source>
</evidence>
<name>A0A9W9BYB5_9PLEO</name>
<feature type="compositionally biased region" description="Basic residues" evidence="4">
    <location>
        <begin position="378"/>
        <end position="388"/>
    </location>
</feature>
<dbReference type="PANTHER" id="PTHR21712:SF29">
    <property type="entry name" value="PRE-RRNA-PROCESSING PROTEIN FHL1"/>
    <property type="match status" value="1"/>
</dbReference>
<dbReference type="Gene3D" id="1.10.10.10">
    <property type="entry name" value="Winged helix-like DNA-binding domain superfamily/Winged helix DNA-binding domain"/>
    <property type="match status" value="1"/>
</dbReference>
<comment type="subcellular location">
    <subcellularLocation>
        <location evidence="3">Nucleus</location>
    </subcellularLocation>
</comment>
<feature type="region of interest" description="Disordered" evidence="4">
    <location>
        <begin position="1020"/>
        <end position="1172"/>
    </location>
</feature>
<dbReference type="SUPFAM" id="SSF49879">
    <property type="entry name" value="SMAD/FHA domain"/>
    <property type="match status" value="1"/>
</dbReference>
<dbReference type="PROSITE" id="PS50006">
    <property type="entry name" value="FHA_DOMAIN"/>
    <property type="match status" value="1"/>
</dbReference>
<dbReference type="SUPFAM" id="SSF46785">
    <property type="entry name" value="Winged helix' DNA-binding domain"/>
    <property type="match status" value="1"/>
</dbReference>
<dbReference type="InterPro" id="IPR008984">
    <property type="entry name" value="SMAD_FHA_dom_sf"/>
</dbReference>
<feature type="compositionally biased region" description="Low complexity" evidence="4">
    <location>
        <begin position="1140"/>
        <end position="1150"/>
    </location>
</feature>
<feature type="DNA-binding region" description="Fork-head" evidence="3">
    <location>
        <begin position="939"/>
        <end position="1027"/>
    </location>
</feature>
<dbReference type="InterPro" id="IPR036388">
    <property type="entry name" value="WH-like_DNA-bd_sf"/>
</dbReference>
<feature type="compositionally biased region" description="Low complexity" evidence="4">
    <location>
        <begin position="868"/>
        <end position="878"/>
    </location>
</feature>
<gene>
    <name evidence="7" type="ORF">N0V87_008055</name>
</gene>
<evidence type="ECO:0000256" key="2">
    <source>
        <dbReference type="ARBA" id="ARBA00023242"/>
    </source>
</evidence>
<feature type="compositionally biased region" description="Basic and acidic residues" evidence="4">
    <location>
        <begin position="666"/>
        <end position="680"/>
    </location>
</feature>
<feature type="compositionally biased region" description="Pro residues" evidence="4">
    <location>
        <begin position="1040"/>
        <end position="1076"/>
    </location>
</feature>
<feature type="compositionally biased region" description="Basic and acidic residues" evidence="4">
    <location>
        <begin position="194"/>
        <end position="203"/>
    </location>
</feature>
<feature type="region of interest" description="Disordered" evidence="4">
    <location>
        <begin position="376"/>
        <end position="400"/>
    </location>
</feature>
<feature type="compositionally biased region" description="Polar residues" evidence="4">
    <location>
        <begin position="416"/>
        <end position="430"/>
    </location>
</feature>
<dbReference type="GO" id="GO:0005634">
    <property type="term" value="C:nucleus"/>
    <property type="evidence" value="ECO:0007669"/>
    <property type="project" value="UniProtKB-SubCell"/>
</dbReference>
<accession>A0A9W9BYB5</accession>
<feature type="compositionally biased region" description="Low complexity" evidence="4">
    <location>
        <begin position="1111"/>
        <end position="1124"/>
    </location>
</feature>
<feature type="compositionally biased region" description="Acidic residues" evidence="4">
    <location>
        <begin position="608"/>
        <end position="625"/>
    </location>
</feature>
<dbReference type="GO" id="GO:0060962">
    <property type="term" value="P:regulation of ribosomal protein gene transcription by RNA polymerase II"/>
    <property type="evidence" value="ECO:0007669"/>
    <property type="project" value="InterPro"/>
</dbReference>
<feature type="domain" description="Fork-head" evidence="6">
    <location>
        <begin position="939"/>
        <end position="1027"/>
    </location>
</feature>
<keyword evidence="2 3" id="KW-0539">Nucleus</keyword>
<feature type="compositionally biased region" description="Acidic residues" evidence="4">
    <location>
        <begin position="42"/>
        <end position="51"/>
    </location>
</feature>